<feature type="region of interest" description="Disordered" evidence="1">
    <location>
        <begin position="61"/>
        <end position="83"/>
    </location>
</feature>
<feature type="compositionally biased region" description="Low complexity" evidence="1">
    <location>
        <begin position="276"/>
        <end position="311"/>
    </location>
</feature>
<reference evidence="3 4" key="1">
    <citation type="submission" date="2019-01" db="EMBL/GenBank/DDBJ databases">
        <authorList>
            <person name="Chen W.-M."/>
        </authorList>
    </citation>
    <scope>NUCLEOTIDE SEQUENCE [LARGE SCALE GENOMIC DNA]</scope>
    <source>
        <strain evidence="3 4">KYPY4</strain>
    </source>
</reference>
<dbReference type="Proteomes" id="UP000285575">
    <property type="component" value="Unassembled WGS sequence"/>
</dbReference>
<dbReference type="NCBIfam" id="TIGR02742">
    <property type="entry name" value="TrbC_Ftype"/>
    <property type="match status" value="1"/>
</dbReference>
<dbReference type="InterPro" id="IPR014113">
    <property type="entry name" value="T4SS_TrbC_subgr"/>
</dbReference>
<proteinExistence type="predicted"/>
<gene>
    <name evidence="3" type="primary">trbC</name>
    <name evidence="3" type="ORF">EOE66_21515</name>
</gene>
<feature type="region of interest" description="Disordered" evidence="1">
    <location>
        <begin position="251"/>
        <end position="318"/>
    </location>
</feature>
<feature type="signal peptide" evidence="2">
    <location>
        <begin position="1"/>
        <end position="23"/>
    </location>
</feature>
<keyword evidence="4" id="KW-1185">Reference proteome</keyword>
<evidence type="ECO:0000313" key="4">
    <source>
        <dbReference type="Proteomes" id="UP000285575"/>
    </source>
</evidence>
<evidence type="ECO:0000313" key="3">
    <source>
        <dbReference type="EMBL" id="RVU42855.1"/>
    </source>
</evidence>
<evidence type="ECO:0000256" key="1">
    <source>
        <dbReference type="SAM" id="MobiDB-lite"/>
    </source>
</evidence>
<sequence length="318" mass="34084">MRCHLITPAVLLACLCTAGLAQTQAPAVQPSPPAAAPRMPTQAELDAAARTLPSRAELERAMQAQQRASGVRLPEQPSNAAQQALPDLSRLAEQYEQIRRGPSGPGSAQGNDREAAGLIVFVSLGMPEASLKRLIADASRVKGTLVLRGVRDRSMKATTNLLADLMRERQVPWQIDPVLFKRFDVKAVPAVVLVDPNRPVLVDCGANRCQEAAYAKVNGDVTLRYALQVIEKQDPALAALARQLGAAIDGRGRASAGPMQMSSPARRWPTRRRAAARPSRLAARQARRAAGSSTTTAAASRRASTTTARSRMPCSRRP</sequence>
<feature type="chain" id="PRO_5019211593" evidence="2">
    <location>
        <begin position="24"/>
        <end position="318"/>
    </location>
</feature>
<dbReference type="EMBL" id="SACR01000009">
    <property type="protein sequence ID" value="RVU42855.1"/>
    <property type="molecule type" value="Genomic_DNA"/>
</dbReference>
<comment type="caution">
    <text evidence="3">The sequence shown here is derived from an EMBL/GenBank/DDBJ whole genome shotgun (WGS) entry which is preliminary data.</text>
</comment>
<name>A0A437R7Z3_9BURK</name>
<dbReference type="AlphaFoldDB" id="A0A437R7Z3"/>
<dbReference type="OrthoDB" id="8557871at2"/>
<evidence type="ECO:0000256" key="2">
    <source>
        <dbReference type="SAM" id="SignalP"/>
    </source>
</evidence>
<accession>A0A437R7Z3</accession>
<keyword evidence="2" id="KW-0732">Signal</keyword>
<dbReference type="Pfam" id="PF09673">
    <property type="entry name" value="TrbC_Ftype"/>
    <property type="match status" value="1"/>
</dbReference>
<protein>
    <submittedName>
        <fullName evidence="3">Type-F conjugative transfer system pilin assembly protein TrbC</fullName>
    </submittedName>
</protein>
<organism evidence="3 4">
    <name type="scientific">Rubrivivax rivuli</name>
    <dbReference type="NCBI Taxonomy" id="1862385"/>
    <lineage>
        <taxon>Bacteria</taxon>
        <taxon>Pseudomonadati</taxon>
        <taxon>Pseudomonadota</taxon>
        <taxon>Betaproteobacteria</taxon>
        <taxon>Burkholderiales</taxon>
        <taxon>Sphaerotilaceae</taxon>
        <taxon>Rubrivivax</taxon>
    </lineage>
</organism>
<dbReference type="InterPro" id="IPR019106">
    <property type="entry name" value="T4SS_TrbC"/>
</dbReference>